<proteinExistence type="inferred from homology"/>
<comment type="catalytic activity">
    <reaction evidence="4">
        <text>a 5'-end (N(7)-methyl 5'-triphosphoguanosine)-ribonucleoside in snoRNA + S-adenosyl-L-methionine = a 5'-end (N(2),N(7)-dimethyl 5'-triphosphoguanosine)-ribonucleoside in snoRNA + S-adenosyl-L-homocysteine + H(+)</text>
        <dbReference type="Rhea" id="RHEA:78475"/>
        <dbReference type="Rhea" id="RHEA-COMP:19086"/>
        <dbReference type="Rhea" id="RHEA-COMP:19088"/>
        <dbReference type="ChEBI" id="CHEBI:15378"/>
        <dbReference type="ChEBI" id="CHEBI:57856"/>
        <dbReference type="ChEBI" id="CHEBI:59789"/>
        <dbReference type="ChEBI" id="CHEBI:156461"/>
        <dbReference type="ChEBI" id="CHEBI:172880"/>
    </reaction>
    <physiologicalReaction direction="left-to-right" evidence="4">
        <dbReference type="Rhea" id="RHEA:78476"/>
    </physiologicalReaction>
</comment>
<accession>A0A7S2ZSN3</accession>
<evidence type="ECO:0000256" key="7">
    <source>
        <dbReference type="ARBA" id="ARBA00049790"/>
    </source>
</evidence>
<dbReference type="Pfam" id="PF09445">
    <property type="entry name" value="Methyltransf_15"/>
    <property type="match status" value="1"/>
</dbReference>
<comment type="catalytic activity">
    <reaction evidence="5">
        <text>a 5'-end (N(2),N(7)-dimethyl 5'-triphosphoguanosine)-ribonucleoside in snRNA + S-adenosyl-L-methionine = a 5'-end (N(2),N(2),N(7)-trimethyl 5'-triphosphoguanosine)-ribonucleoside in snRNA + S-adenosyl-L-homocysteine + H(+)</text>
        <dbReference type="Rhea" id="RHEA:78479"/>
        <dbReference type="Rhea" id="RHEA-COMP:19087"/>
        <dbReference type="Rhea" id="RHEA-COMP:19089"/>
        <dbReference type="ChEBI" id="CHEBI:15378"/>
        <dbReference type="ChEBI" id="CHEBI:57856"/>
        <dbReference type="ChEBI" id="CHEBI:59789"/>
        <dbReference type="ChEBI" id="CHEBI:167623"/>
        <dbReference type="ChEBI" id="CHEBI:172880"/>
    </reaction>
    <physiologicalReaction direction="left-to-right" evidence="5">
        <dbReference type="Rhea" id="RHEA:78480"/>
    </physiologicalReaction>
</comment>
<reference evidence="8" key="1">
    <citation type="submission" date="2021-01" db="EMBL/GenBank/DDBJ databases">
        <authorList>
            <person name="Corre E."/>
            <person name="Pelletier E."/>
            <person name="Niang G."/>
            <person name="Scheremetjew M."/>
            <person name="Finn R."/>
            <person name="Kale V."/>
            <person name="Holt S."/>
            <person name="Cochrane G."/>
            <person name="Meng A."/>
            <person name="Brown T."/>
            <person name="Cohen L."/>
        </authorList>
    </citation>
    <scope>NUCLEOTIDE SEQUENCE</scope>
    <source>
        <strain evidence="8">CCMP 769</strain>
    </source>
</reference>
<comment type="catalytic activity">
    <reaction evidence="3">
        <text>a 5'-end (N(2),N(7)-dimethyl 5'-triphosphoguanosine)-ribonucleoside in snoRNA + S-adenosyl-L-methionine = a 5'-end (N(2),N(2),N(7)-trimethyl 5'-triphosphoguanosine)-ribonucleoside in snoRNA + S-adenosyl-L-homocysteine + H(+)</text>
        <dbReference type="Rhea" id="RHEA:78507"/>
        <dbReference type="Rhea" id="RHEA-COMP:19088"/>
        <dbReference type="Rhea" id="RHEA-COMP:19090"/>
        <dbReference type="ChEBI" id="CHEBI:15378"/>
        <dbReference type="ChEBI" id="CHEBI:57856"/>
        <dbReference type="ChEBI" id="CHEBI:59789"/>
        <dbReference type="ChEBI" id="CHEBI:167623"/>
        <dbReference type="ChEBI" id="CHEBI:172880"/>
    </reaction>
    <physiologicalReaction direction="left-to-right" evidence="3">
        <dbReference type="Rhea" id="RHEA:78508"/>
    </physiologicalReaction>
</comment>
<dbReference type="CDD" id="cd02440">
    <property type="entry name" value="AdoMet_MTases"/>
    <property type="match status" value="1"/>
</dbReference>
<dbReference type="GO" id="GO:0005634">
    <property type="term" value="C:nucleus"/>
    <property type="evidence" value="ECO:0007669"/>
    <property type="project" value="TreeGrafter"/>
</dbReference>
<protein>
    <recommendedName>
        <fullName evidence="1">Trimethylguanosine synthase</fullName>
    </recommendedName>
    <alternativeName>
        <fullName evidence="7">Cap-specific guanine-N(2) methyltransferase</fullName>
    </alternativeName>
</protein>
<gene>
    <name evidence="8" type="ORF">RMAR00112_LOCUS15325</name>
</gene>
<dbReference type="SUPFAM" id="SSF53335">
    <property type="entry name" value="S-adenosyl-L-methionine-dependent methyltransferases"/>
    <property type="match status" value="1"/>
</dbReference>
<dbReference type="InterPro" id="IPR019012">
    <property type="entry name" value="RNA_cap_Gua-N2-MeTrfase"/>
</dbReference>
<dbReference type="PANTHER" id="PTHR14741">
    <property type="entry name" value="S-ADENOSYLMETHIONINE-DEPENDENT METHYLTRANSFERASE RELATED"/>
    <property type="match status" value="1"/>
</dbReference>
<comment type="similarity">
    <text evidence="2">Belongs to the methyltransferase superfamily. Trimethylguanosine synthase family.</text>
</comment>
<evidence type="ECO:0000256" key="1">
    <source>
        <dbReference type="ARBA" id="ARBA00018517"/>
    </source>
</evidence>
<evidence type="ECO:0000256" key="5">
    <source>
        <dbReference type="ARBA" id="ARBA00048763"/>
    </source>
</evidence>
<dbReference type="AlphaFoldDB" id="A0A7S2ZSN3"/>
<dbReference type="EMBL" id="HBHW01019782">
    <property type="protein sequence ID" value="CAE0047346.1"/>
    <property type="molecule type" value="Transcribed_RNA"/>
</dbReference>
<dbReference type="PANTHER" id="PTHR14741:SF32">
    <property type="entry name" value="TRIMETHYLGUANOSINE SYNTHASE"/>
    <property type="match status" value="1"/>
</dbReference>
<sequence>MDLEKYYWQRYRLFSRYDEGVLLDDESWFSVTPGKRVVYKSEDRLATHRQRVLLSNVISSAEKIAEHIADRLSCDVVVDAFAGAGGNTIQFARTCKHVVAIENNEKRLQLAVHNASIYEVENSVEFILGDAFEMMHALAGIADAVFLSPPWGGPCYADEKLFDLSAMKPYSALFVVSRALELTPNVAILLPKTTTEKQILRFLKLNCGNAPDLCEVEYNYLGSRLKTITVYFGNLVRDTF</sequence>
<evidence type="ECO:0000256" key="3">
    <source>
        <dbReference type="ARBA" id="ARBA00047418"/>
    </source>
</evidence>
<evidence type="ECO:0000256" key="2">
    <source>
        <dbReference type="ARBA" id="ARBA00025783"/>
    </source>
</evidence>
<evidence type="ECO:0000313" key="8">
    <source>
        <dbReference type="EMBL" id="CAE0047346.1"/>
    </source>
</evidence>
<organism evidence="8">
    <name type="scientific">Rhodosorus marinus</name>
    <dbReference type="NCBI Taxonomy" id="101924"/>
    <lineage>
        <taxon>Eukaryota</taxon>
        <taxon>Rhodophyta</taxon>
        <taxon>Stylonematophyceae</taxon>
        <taxon>Stylonematales</taxon>
        <taxon>Stylonemataceae</taxon>
        <taxon>Rhodosorus</taxon>
    </lineage>
</organism>
<evidence type="ECO:0000256" key="4">
    <source>
        <dbReference type="ARBA" id="ARBA00048740"/>
    </source>
</evidence>
<name>A0A7S2ZSN3_9RHOD</name>
<dbReference type="Gene3D" id="3.40.50.150">
    <property type="entry name" value="Vaccinia Virus protein VP39"/>
    <property type="match status" value="1"/>
</dbReference>
<dbReference type="InterPro" id="IPR029063">
    <property type="entry name" value="SAM-dependent_MTases_sf"/>
</dbReference>
<dbReference type="GO" id="GO:0071164">
    <property type="term" value="F:RNA cap trimethylguanosine synthase activity"/>
    <property type="evidence" value="ECO:0007669"/>
    <property type="project" value="TreeGrafter"/>
</dbReference>
<comment type="catalytic activity">
    <reaction evidence="6">
        <text>a 5'-end (N(7)-methyl 5'-triphosphoguanosine)-ribonucleoside in snRNA + S-adenosyl-L-methionine = a 5'-end (N(2),N(7)-dimethyl 5'-triphosphoguanosine)-ribonucleoside in snRNA + S-adenosyl-L-homocysteine + H(+)</text>
        <dbReference type="Rhea" id="RHEA:78471"/>
        <dbReference type="Rhea" id="RHEA-COMP:19085"/>
        <dbReference type="Rhea" id="RHEA-COMP:19087"/>
        <dbReference type="ChEBI" id="CHEBI:15378"/>
        <dbReference type="ChEBI" id="CHEBI:57856"/>
        <dbReference type="ChEBI" id="CHEBI:59789"/>
        <dbReference type="ChEBI" id="CHEBI:156461"/>
        <dbReference type="ChEBI" id="CHEBI:172880"/>
    </reaction>
    <physiologicalReaction direction="left-to-right" evidence="6">
        <dbReference type="Rhea" id="RHEA:78472"/>
    </physiologicalReaction>
</comment>
<evidence type="ECO:0000256" key="6">
    <source>
        <dbReference type="ARBA" id="ARBA00049075"/>
    </source>
</evidence>